<accession>A0A537K5Y9</accession>
<evidence type="ECO:0000313" key="2">
    <source>
        <dbReference type="EMBL" id="TMI91193.1"/>
    </source>
</evidence>
<gene>
    <name evidence="2" type="ORF">E6H00_04620</name>
</gene>
<evidence type="ECO:0000313" key="3">
    <source>
        <dbReference type="Proteomes" id="UP000318509"/>
    </source>
</evidence>
<dbReference type="EMBL" id="VBAK01000102">
    <property type="protein sequence ID" value="TMI91193.1"/>
    <property type="molecule type" value="Genomic_DNA"/>
</dbReference>
<organism evidence="2 3">
    <name type="scientific">Candidatus Segetimicrobium genomatis</name>
    <dbReference type="NCBI Taxonomy" id="2569760"/>
    <lineage>
        <taxon>Bacteria</taxon>
        <taxon>Bacillati</taxon>
        <taxon>Candidatus Sysuimicrobiota</taxon>
        <taxon>Candidatus Sysuimicrobiia</taxon>
        <taxon>Candidatus Sysuimicrobiales</taxon>
        <taxon>Candidatus Segetimicrobiaceae</taxon>
        <taxon>Candidatus Segetimicrobium</taxon>
    </lineage>
</organism>
<keyword evidence="1" id="KW-0732">Signal</keyword>
<dbReference type="Proteomes" id="UP000318509">
    <property type="component" value="Unassembled WGS sequence"/>
</dbReference>
<sequence>MMGIRSNQTAAALVGTLLLALILAAPPGRPASAAPEDVQRDLVDVAGADEPHTPPALNRAIAFRYHAPQAGRPSAALLLVPGLNSGPNSLDLISRALVATYGPSLEVWAMAMRSTQLQDRRGVEEALAYGNPDFALGYYYGKLAIDGRMFHLLRGPEVPYMAYWGVDVHLRDIRALVHEIHARYPGVPVILGGHSLGGIMAGAYAGYDFAALSESGPASNRAAPEVGGREISGLLFLDGLPLRIPIHLSPGQYLHGITVPILGRIPGVDNLTAADPGRRVWPFTRTSKIARTRDSILLDVLSVYAYLRPESASIFPFPPRNGVPITNEALVAALFSDQMEPDLLVRAGVEIPVGIFNRIPDPANVNYRGLLDLESGRPVRGERLIRLPPPQDRGGVRVPIRSLVGAILRPGGDFTLWYFPWRLILDFGLAANLDTSDAFARQYLHLTHVRETAVPILAIGAGHGIIRSTRMTDFYLRHIATPPGRVTVKIFSDYSHLDVEDADPNPAVPLIVDWLKMVVH</sequence>
<dbReference type="Gene3D" id="3.40.50.1820">
    <property type="entry name" value="alpha/beta hydrolase"/>
    <property type="match status" value="1"/>
</dbReference>
<feature type="signal peptide" evidence="1">
    <location>
        <begin position="1"/>
        <end position="33"/>
    </location>
</feature>
<dbReference type="AlphaFoldDB" id="A0A537K5Y9"/>
<protein>
    <submittedName>
        <fullName evidence="2">Lysophospholipase</fullName>
    </submittedName>
</protein>
<dbReference type="SUPFAM" id="SSF53474">
    <property type="entry name" value="alpha/beta-Hydrolases"/>
    <property type="match status" value="1"/>
</dbReference>
<reference evidence="2 3" key="1">
    <citation type="journal article" date="2019" name="Nat. Microbiol.">
        <title>Mediterranean grassland soil C-N compound turnover is dependent on rainfall and depth, and is mediated by genomically divergent microorganisms.</title>
        <authorList>
            <person name="Diamond S."/>
            <person name="Andeer P.F."/>
            <person name="Li Z."/>
            <person name="Crits-Christoph A."/>
            <person name="Burstein D."/>
            <person name="Anantharaman K."/>
            <person name="Lane K.R."/>
            <person name="Thomas B.C."/>
            <person name="Pan C."/>
            <person name="Northen T.R."/>
            <person name="Banfield J.F."/>
        </authorList>
    </citation>
    <scope>NUCLEOTIDE SEQUENCE [LARGE SCALE GENOMIC DNA]</scope>
    <source>
        <strain evidence="2">NP_3</strain>
    </source>
</reference>
<feature type="chain" id="PRO_5022125654" evidence="1">
    <location>
        <begin position="34"/>
        <end position="520"/>
    </location>
</feature>
<comment type="caution">
    <text evidence="2">The sequence shown here is derived from an EMBL/GenBank/DDBJ whole genome shotgun (WGS) entry which is preliminary data.</text>
</comment>
<dbReference type="InterPro" id="IPR029058">
    <property type="entry name" value="AB_hydrolase_fold"/>
</dbReference>
<name>A0A537K5Y9_9BACT</name>
<proteinExistence type="predicted"/>
<evidence type="ECO:0000256" key="1">
    <source>
        <dbReference type="SAM" id="SignalP"/>
    </source>
</evidence>